<dbReference type="PANTHER" id="PTHR10009:SF18">
    <property type="entry name" value="PROTEIN YELLOW-LIKE PROTEIN"/>
    <property type="match status" value="1"/>
</dbReference>
<keyword evidence="2" id="KW-0964">Secreted</keyword>
<dbReference type="GO" id="GO:0005576">
    <property type="term" value="C:extracellular region"/>
    <property type="evidence" value="ECO:0007669"/>
    <property type="project" value="UniProtKB-SubCell"/>
</dbReference>
<comment type="caution">
    <text evidence="4">The sequence shown here is derived from an EMBL/GenBank/DDBJ whole genome shotgun (WGS) entry which is preliminary data.</text>
</comment>
<dbReference type="SUPFAM" id="SSF63829">
    <property type="entry name" value="Calcium-dependent phosphotriesterase"/>
    <property type="match status" value="1"/>
</dbReference>
<dbReference type="Proteomes" id="UP000020077">
    <property type="component" value="Unassembled WGS sequence"/>
</dbReference>
<feature type="signal peptide" evidence="3">
    <location>
        <begin position="1"/>
        <end position="18"/>
    </location>
</feature>
<dbReference type="Pfam" id="PF03022">
    <property type="entry name" value="MRJP"/>
    <property type="match status" value="1"/>
</dbReference>
<dbReference type="AlphaFoldDB" id="A0A080LXS0"/>
<evidence type="ECO:0000256" key="3">
    <source>
        <dbReference type="SAM" id="SignalP"/>
    </source>
</evidence>
<reference evidence="4 5" key="1">
    <citation type="submission" date="2014-02" db="EMBL/GenBank/DDBJ databases">
        <title>Expanding our view of genomic diversity in Candidatus Accumulibacter clades.</title>
        <authorList>
            <person name="Skennerton C.T."/>
            <person name="Barr J.J."/>
            <person name="Slater F.R."/>
            <person name="Bond P.L."/>
            <person name="Tyson G.W."/>
        </authorList>
    </citation>
    <scope>NUCLEOTIDE SEQUENCE [LARGE SCALE GENOMIC DNA]</scope>
    <source>
        <strain evidence="5">BA-91</strain>
    </source>
</reference>
<feature type="chain" id="PRO_5001750938" evidence="3">
    <location>
        <begin position="19"/>
        <end position="360"/>
    </location>
</feature>
<dbReference type="InterPro" id="IPR017996">
    <property type="entry name" value="MRJP/yellow-related"/>
</dbReference>
<dbReference type="Gene3D" id="2.120.10.30">
    <property type="entry name" value="TolB, C-terminal domain"/>
    <property type="match status" value="1"/>
</dbReference>
<accession>A0A080LXS0</accession>
<dbReference type="PANTHER" id="PTHR10009">
    <property type="entry name" value="PROTEIN YELLOW-RELATED"/>
    <property type="match status" value="1"/>
</dbReference>
<comment type="subcellular location">
    <subcellularLocation>
        <location evidence="1">Secreted</location>
    </subcellularLocation>
</comment>
<proteinExistence type="predicted"/>
<evidence type="ECO:0000313" key="4">
    <source>
        <dbReference type="EMBL" id="KFB73553.1"/>
    </source>
</evidence>
<organism evidence="4 5">
    <name type="scientific">Candidatus Accumulibacter phosphatis</name>
    <dbReference type="NCBI Taxonomy" id="327160"/>
    <lineage>
        <taxon>Bacteria</taxon>
        <taxon>Pseudomonadati</taxon>
        <taxon>Pseudomonadota</taxon>
        <taxon>Betaproteobacteria</taxon>
        <taxon>Candidatus Accumulibacter</taxon>
    </lineage>
</organism>
<name>A0A080LXS0_9PROT</name>
<evidence type="ECO:0000256" key="1">
    <source>
        <dbReference type="ARBA" id="ARBA00004613"/>
    </source>
</evidence>
<dbReference type="EMBL" id="JDVG02000201">
    <property type="protein sequence ID" value="KFB73553.1"/>
    <property type="molecule type" value="Genomic_DNA"/>
</dbReference>
<dbReference type="InterPro" id="IPR011042">
    <property type="entry name" value="6-blade_b-propeller_TolB-like"/>
</dbReference>
<gene>
    <name evidence="4" type="ORF">AW09_001177</name>
</gene>
<protein>
    <submittedName>
        <fullName evidence="4">Gluconolactonase</fullName>
    </submittedName>
</protein>
<evidence type="ECO:0000256" key="2">
    <source>
        <dbReference type="ARBA" id="ARBA00022525"/>
    </source>
</evidence>
<sequence length="360" mass="38729">MKLPILRNIIAAALTVGAQLLAAAPAVGTLETVAELPIRPGNVSATVDGRVFATVHPLGVPSGLQLIEITGPDSFRPWPSAELQSNASNRGDSRIDAPLGITQDGKGRLWITDMGLNIGKSRLWGFDIATGKLLKRIDLPSTVAPKDSFIQDLVVDAERGWIYLSDINNPALLALRIDDGQIRRFQGHSSLQAEDGVEMRVGGKPTLFDGKPAKVGVNPIGLSADGETLFFGAMSGTHWYAVPTRLLREGSDADVAAAIRMIGRKPLSDGATTDAAGNHFFTNLNENGIDWLNSRGELQPLVRNPLLNWPDSVQFGAESWLYISVNQLHKTQAFTGACDQGTPPYRILRVWTGTAGAVRR</sequence>
<keyword evidence="3" id="KW-0732">Signal</keyword>
<evidence type="ECO:0000313" key="5">
    <source>
        <dbReference type="Proteomes" id="UP000020077"/>
    </source>
</evidence>